<keyword evidence="1" id="KW-1185">Reference proteome</keyword>
<evidence type="ECO:0000313" key="1">
    <source>
        <dbReference type="Proteomes" id="UP000887565"/>
    </source>
</evidence>
<dbReference type="Proteomes" id="UP000887565">
    <property type="component" value="Unplaced"/>
</dbReference>
<evidence type="ECO:0000313" key="2">
    <source>
        <dbReference type="WBParaSite" id="nRc.2.0.1.t15261-RA"/>
    </source>
</evidence>
<proteinExistence type="predicted"/>
<name>A0A915IMQ9_ROMCU</name>
<reference evidence="2" key="1">
    <citation type="submission" date="2022-11" db="UniProtKB">
        <authorList>
            <consortium name="WormBaseParasite"/>
        </authorList>
    </citation>
    <scope>IDENTIFICATION</scope>
</reference>
<organism evidence="1 2">
    <name type="scientific">Romanomermis culicivorax</name>
    <name type="common">Nematode worm</name>
    <dbReference type="NCBI Taxonomy" id="13658"/>
    <lineage>
        <taxon>Eukaryota</taxon>
        <taxon>Metazoa</taxon>
        <taxon>Ecdysozoa</taxon>
        <taxon>Nematoda</taxon>
        <taxon>Enoplea</taxon>
        <taxon>Dorylaimia</taxon>
        <taxon>Mermithida</taxon>
        <taxon>Mermithoidea</taxon>
        <taxon>Mermithidae</taxon>
        <taxon>Romanomermis</taxon>
    </lineage>
</organism>
<dbReference type="AlphaFoldDB" id="A0A915IMQ9"/>
<sequence length="107" mass="12128">DFAHSHLTIHWTSKRFTFWFEAISLPILYGTRASIPAVSPLPNCHLLPGERTSIFKRPVFNTTFAVTLRHVVGLVPEGSMSQKSTFGVNRIQKFPVREKLMTSKVNC</sequence>
<dbReference type="WBParaSite" id="nRc.2.0.1.t15261-RA">
    <property type="protein sequence ID" value="nRc.2.0.1.t15261-RA"/>
    <property type="gene ID" value="nRc.2.0.1.g15261"/>
</dbReference>
<accession>A0A915IMQ9</accession>
<protein>
    <submittedName>
        <fullName evidence="2">Uncharacterized protein</fullName>
    </submittedName>
</protein>